<comment type="caution">
    <text evidence="2">The sequence shown here is derived from an EMBL/GenBank/DDBJ whole genome shotgun (WGS) entry which is preliminary data.</text>
</comment>
<protein>
    <submittedName>
        <fullName evidence="2">Uncharacterized protein</fullName>
    </submittedName>
</protein>
<dbReference type="Proteomes" id="UP000287651">
    <property type="component" value="Unassembled WGS sequence"/>
</dbReference>
<feature type="signal peptide" evidence="1">
    <location>
        <begin position="1"/>
        <end position="19"/>
    </location>
</feature>
<sequence>MAASSLLLLSLALSLAASAISPFLLCFNLSTASTAPRCKPLLHPPCRHSYLLALVANRRWMLPSPYPLPLHPVAFSSISSCTILPSPQSQQPALIAATISVVPFSVGSVICYPRCCWETSAGASNA</sequence>
<evidence type="ECO:0000256" key="1">
    <source>
        <dbReference type="SAM" id="SignalP"/>
    </source>
</evidence>
<feature type="chain" id="PRO_5019152245" evidence="1">
    <location>
        <begin position="20"/>
        <end position="126"/>
    </location>
</feature>
<organism evidence="2 3">
    <name type="scientific">Ensete ventricosum</name>
    <name type="common">Abyssinian banana</name>
    <name type="synonym">Musa ensete</name>
    <dbReference type="NCBI Taxonomy" id="4639"/>
    <lineage>
        <taxon>Eukaryota</taxon>
        <taxon>Viridiplantae</taxon>
        <taxon>Streptophyta</taxon>
        <taxon>Embryophyta</taxon>
        <taxon>Tracheophyta</taxon>
        <taxon>Spermatophyta</taxon>
        <taxon>Magnoliopsida</taxon>
        <taxon>Liliopsida</taxon>
        <taxon>Zingiberales</taxon>
        <taxon>Musaceae</taxon>
        <taxon>Ensete</taxon>
    </lineage>
</organism>
<keyword evidence="1" id="KW-0732">Signal</keyword>
<evidence type="ECO:0000313" key="2">
    <source>
        <dbReference type="EMBL" id="RRT43056.1"/>
    </source>
</evidence>
<dbReference type="EMBL" id="AMZH03017399">
    <property type="protein sequence ID" value="RRT43056.1"/>
    <property type="molecule type" value="Genomic_DNA"/>
</dbReference>
<name>A0A426XUC4_ENSVE</name>
<reference evidence="2 3" key="1">
    <citation type="journal article" date="2014" name="Agronomy (Basel)">
        <title>A Draft Genome Sequence for Ensete ventricosum, the Drought-Tolerant Tree Against Hunger.</title>
        <authorList>
            <person name="Harrison J."/>
            <person name="Moore K.A."/>
            <person name="Paszkiewicz K."/>
            <person name="Jones T."/>
            <person name="Grant M."/>
            <person name="Ambacheew D."/>
            <person name="Muzemil S."/>
            <person name="Studholme D.J."/>
        </authorList>
    </citation>
    <scope>NUCLEOTIDE SEQUENCE [LARGE SCALE GENOMIC DNA]</scope>
</reference>
<evidence type="ECO:0000313" key="3">
    <source>
        <dbReference type="Proteomes" id="UP000287651"/>
    </source>
</evidence>
<gene>
    <name evidence="2" type="ORF">B296_00054100</name>
</gene>
<accession>A0A426XUC4</accession>
<proteinExistence type="predicted"/>
<dbReference type="AlphaFoldDB" id="A0A426XUC4"/>